<accession>A0A9E4K5G8</accession>
<dbReference type="GO" id="GO:0006974">
    <property type="term" value="P:DNA damage response"/>
    <property type="evidence" value="ECO:0007669"/>
    <property type="project" value="TreeGrafter"/>
</dbReference>
<dbReference type="EMBL" id="JAEPDI010000005">
    <property type="protein sequence ID" value="MCG7939398.1"/>
    <property type="molecule type" value="Genomic_DNA"/>
</dbReference>
<comment type="caution">
    <text evidence="1">The sequence shown here is derived from an EMBL/GenBank/DDBJ whole genome shotgun (WGS) entry which is preliminary data.</text>
</comment>
<evidence type="ECO:0000313" key="2">
    <source>
        <dbReference type="Proteomes" id="UP000886687"/>
    </source>
</evidence>
<name>A0A9E4K5G8_9GAMM</name>
<reference evidence="1" key="1">
    <citation type="journal article" date="2021" name="Proc. Natl. Acad. Sci. U.S.A.">
        <title>Global biogeography of chemosynthetic symbionts reveals both localized and globally distributed symbiont groups. .</title>
        <authorList>
            <person name="Osvatic J.T."/>
            <person name="Wilkins L.G.E."/>
            <person name="Leibrecht L."/>
            <person name="Leray M."/>
            <person name="Zauner S."/>
            <person name="Polzin J."/>
            <person name="Camacho Y."/>
            <person name="Gros O."/>
            <person name="van Gils J.A."/>
            <person name="Eisen J.A."/>
            <person name="Petersen J.M."/>
            <person name="Yuen B."/>
        </authorList>
    </citation>
    <scope>NUCLEOTIDE SEQUENCE</scope>
    <source>
        <strain evidence="1">MAGL173</strain>
    </source>
</reference>
<proteinExistence type="predicted"/>
<dbReference type="AlphaFoldDB" id="A0A9E4K5G8"/>
<evidence type="ECO:0000313" key="1">
    <source>
        <dbReference type="EMBL" id="MCG7939398.1"/>
    </source>
</evidence>
<gene>
    <name evidence="1" type="ORF">JAZ04_11170</name>
</gene>
<dbReference type="Pfam" id="PF04393">
    <property type="entry name" value="DUF535"/>
    <property type="match status" value="1"/>
</dbReference>
<dbReference type="PANTHER" id="PTHR38785:SF1">
    <property type="entry name" value="HOMOLOG OF VIRK"/>
    <property type="match status" value="1"/>
</dbReference>
<organism evidence="1 2">
    <name type="scientific">Candidatus Thiodiazotropha lotti</name>
    <dbReference type="NCBI Taxonomy" id="2792787"/>
    <lineage>
        <taxon>Bacteria</taxon>
        <taxon>Pseudomonadati</taxon>
        <taxon>Pseudomonadota</taxon>
        <taxon>Gammaproteobacteria</taxon>
        <taxon>Chromatiales</taxon>
        <taxon>Sedimenticolaceae</taxon>
        <taxon>Candidatus Thiodiazotropha</taxon>
    </lineage>
</organism>
<dbReference type="InterPro" id="IPR007488">
    <property type="entry name" value="DUF535"/>
</dbReference>
<protein>
    <submittedName>
        <fullName evidence="1">VirK/YbjX family protein</fullName>
    </submittedName>
</protein>
<dbReference type="Proteomes" id="UP000886687">
    <property type="component" value="Unassembled WGS sequence"/>
</dbReference>
<dbReference type="PANTHER" id="PTHR38785">
    <property type="entry name" value="HOMOLOG OF VIRK"/>
    <property type="match status" value="1"/>
</dbReference>
<sequence>MDKIVFLYTLSNAMTIDSAKRKSQLSPLKYGYFKSRIAYFLMVILNLKEVMRLSKKNYDQLKFLLKNHPEAVPSVFWPYQCASWGLVKRLEALHSHFTSIGEAAGFLDFGRYERKEVVDLDEHYPGMRLVLDKEGLFLREGMLVLNIYIREERLFSIAFSLSKFQSNRLVAFVGAIQGRRMNHVTDIYRHITKKLYGVRPRDLMVELFQMFCKQFGIDWIYAVQGDEHQHNHYFYLLKNKAEVRSLEYDQVWEERGGHCCQDGFYKLSVRPARKPYHLIVARKRSMYRKRYALLTAIEEKMSLAINCKQGLS</sequence>